<reference evidence="1 2" key="1">
    <citation type="journal article" date="2015" name="Genome Announc.">
        <title>Draft Genome Sequences of Marine Isolates of Thalassomonas viridans and Thalassomonas actiniarum.</title>
        <authorList>
            <person name="Olonade I."/>
            <person name="van Zyl L.J."/>
            <person name="Trindade M."/>
        </authorList>
    </citation>
    <scope>NUCLEOTIDE SEQUENCE [LARGE SCALE GENOMIC DNA]</scope>
    <source>
        <strain evidence="1 2">A5K-106</strain>
    </source>
</reference>
<sequence length="206" mass="23350">MALSLAINSVLKADHYSSLKVGQEYHFEKTDCDIFFANTPLWLARNDWTAQAEISIVCQTRAGNNLTGKFRVDYIYQDNEQAAVTALFIRMFAGISEDYIYLLSSKAEYQQAQQSGELVRDSLTEEGFIHASPKHQLTRIANKYYTKTIEPLVMVVDKFRVTNEVKWEPATGGLYPHIYGPLNMDAVVRTVPIALNTNGNFEIKNI</sequence>
<dbReference type="AlphaFoldDB" id="A0AAE9YTB3"/>
<keyword evidence="2" id="KW-1185">Reference proteome</keyword>
<dbReference type="SUPFAM" id="SSF56399">
    <property type="entry name" value="ADP-ribosylation"/>
    <property type="match status" value="1"/>
</dbReference>
<dbReference type="KEGG" id="tact:SG35_007065"/>
<proteinExistence type="predicted"/>
<dbReference type="Pfam" id="PF06108">
    <property type="entry name" value="DUF952"/>
    <property type="match status" value="1"/>
</dbReference>
<reference evidence="1 2" key="2">
    <citation type="journal article" date="2022" name="Mar. Drugs">
        <title>Bioassay-Guided Fractionation Leads to the Detection of Cholic Acid Generated by the Rare Thalassomonas sp.</title>
        <authorList>
            <person name="Pheiffer F."/>
            <person name="Schneider Y.K."/>
            <person name="Hansen E.H."/>
            <person name="Andersen J.H."/>
            <person name="Isaksson J."/>
            <person name="Busche T."/>
            <person name="R C."/>
            <person name="Kalinowski J."/>
            <person name="Zyl L.V."/>
            <person name="Trindade M."/>
        </authorList>
    </citation>
    <scope>NUCLEOTIDE SEQUENCE [LARGE SCALE GENOMIC DNA]</scope>
    <source>
        <strain evidence="1 2">A5K-106</strain>
    </source>
</reference>
<evidence type="ECO:0000313" key="2">
    <source>
        <dbReference type="Proteomes" id="UP000032568"/>
    </source>
</evidence>
<evidence type="ECO:0000313" key="1">
    <source>
        <dbReference type="EMBL" id="WDE00393.1"/>
    </source>
</evidence>
<name>A0AAE9YTB3_9GAMM</name>
<dbReference type="PANTHER" id="PTHR34129:SF1">
    <property type="entry name" value="DUF952 DOMAIN-CONTAINING PROTEIN"/>
    <property type="match status" value="1"/>
</dbReference>
<dbReference type="InterPro" id="IPR009297">
    <property type="entry name" value="DUF952"/>
</dbReference>
<accession>A0AAE9YTB3</accession>
<dbReference type="PANTHER" id="PTHR34129">
    <property type="entry name" value="BLR1139 PROTEIN"/>
    <property type="match status" value="1"/>
</dbReference>
<gene>
    <name evidence="1" type="ORF">SG35_007065</name>
</gene>
<dbReference type="EMBL" id="CP059735">
    <property type="protein sequence ID" value="WDE00393.1"/>
    <property type="molecule type" value="Genomic_DNA"/>
</dbReference>
<protein>
    <submittedName>
        <fullName evidence="1">DUF952 domain-containing protein</fullName>
    </submittedName>
</protein>
<dbReference type="Proteomes" id="UP000032568">
    <property type="component" value="Chromosome"/>
</dbReference>
<organism evidence="1 2">
    <name type="scientific">Thalassomonas actiniarum</name>
    <dbReference type="NCBI Taxonomy" id="485447"/>
    <lineage>
        <taxon>Bacteria</taxon>
        <taxon>Pseudomonadati</taxon>
        <taxon>Pseudomonadota</taxon>
        <taxon>Gammaproteobacteria</taxon>
        <taxon>Alteromonadales</taxon>
        <taxon>Colwelliaceae</taxon>
        <taxon>Thalassomonas</taxon>
    </lineage>
</organism>
<dbReference type="RefSeq" id="WP_044835799.1">
    <property type="nucleotide sequence ID" value="NZ_CP059735.1"/>
</dbReference>
<dbReference type="Gene3D" id="3.20.170.20">
    <property type="entry name" value="Protein of unknown function DUF952"/>
    <property type="match status" value="1"/>
</dbReference>